<proteinExistence type="predicted"/>
<dbReference type="Pfam" id="PF10646">
    <property type="entry name" value="Germane"/>
    <property type="match status" value="1"/>
</dbReference>
<name>A0A917IR69_9MICC</name>
<evidence type="ECO:0000313" key="5">
    <source>
        <dbReference type="Proteomes" id="UP000600171"/>
    </source>
</evidence>
<accession>A0A917IR69</accession>
<protein>
    <submittedName>
        <fullName evidence="4">Lipoprotein LpqB</fullName>
    </submittedName>
</protein>
<keyword evidence="5" id="KW-1185">Reference proteome</keyword>
<evidence type="ECO:0000256" key="2">
    <source>
        <dbReference type="SAM" id="SignalP"/>
    </source>
</evidence>
<feature type="signal peptide" evidence="2">
    <location>
        <begin position="1"/>
        <end position="29"/>
    </location>
</feature>
<evidence type="ECO:0000313" key="4">
    <source>
        <dbReference type="EMBL" id="GGH59524.1"/>
    </source>
</evidence>
<dbReference type="Pfam" id="PF10647">
    <property type="entry name" value="Gmad1"/>
    <property type="match status" value="1"/>
</dbReference>
<evidence type="ECO:0000256" key="1">
    <source>
        <dbReference type="SAM" id="MobiDB-lite"/>
    </source>
</evidence>
<dbReference type="InterPro" id="IPR019606">
    <property type="entry name" value="GerMN"/>
</dbReference>
<dbReference type="InterPro" id="IPR018910">
    <property type="entry name" value="LpqB_C"/>
</dbReference>
<dbReference type="InterPro" id="IPR059026">
    <property type="entry name" value="LpqB_N"/>
</dbReference>
<dbReference type="RefSeq" id="WP_188358905.1">
    <property type="nucleotide sequence ID" value="NZ_BMDC01000001.1"/>
</dbReference>
<feature type="chain" id="PRO_5037295008" evidence="2">
    <location>
        <begin position="30"/>
        <end position="568"/>
    </location>
</feature>
<dbReference type="Pfam" id="PF25976">
    <property type="entry name" value="LpqB_N"/>
    <property type="match status" value="1"/>
</dbReference>
<keyword evidence="2" id="KW-0732">Signal</keyword>
<organism evidence="4 5">
    <name type="scientific">Rothia aerolata</name>
    <dbReference type="NCBI Taxonomy" id="1812262"/>
    <lineage>
        <taxon>Bacteria</taxon>
        <taxon>Bacillati</taxon>
        <taxon>Actinomycetota</taxon>
        <taxon>Actinomycetes</taxon>
        <taxon>Micrococcales</taxon>
        <taxon>Micrococcaceae</taxon>
        <taxon>Rothia</taxon>
    </lineage>
</organism>
<gene>
    <name evidence="4" type="primary">lpqB</name>
    <name evidence="4" type="ORF">GCM10007359_06790</name>
</gene>
<dbReference type="AlphaFoldDB" id="A0A917IR69"/>
<reference evidence="4 5" key="1">
    <citation type="journal article" date="2014" name="Int. J. Syst. Evol. Microbiol.">
        <title>Complete genome sequence of Corynebacterium casei LMG S-19264T (=DSM 44701T), isolated from a smear-ripened cheese.</title>
        <authorList>
            <consortium name="US DOE Joint Genome Institute (JGI-PGF)"/>
            <person name="Walter F."/>
            <person name="Albersmeier A."/>
            <person name="Kalinowski J."/>
            <person name="Ruckert C."/>
        </authorList>
    </citation>
    <scope>NUCLEOTIDE SEQUENCE [LARGE SCALE GENOMIC DNA]</scope>
    <source>
        <strain evidence="4 5">CCM 8669</strain>
    </source>
</reference>
<feature type="region of interest" description="Disordered" evidence="1">
    <location>
        <begin position="44"/>
        <end position="66"/>
    </location>
</feature>
<dbReference type="SMART" id="SM00909">
    <property type="entry name" value="Germane"/>
    <property type="match status" value="1"/>
</dbReference>
<comment type="caution">
    <text evidence="4">The sequence shown here is derived from an EMBL/GenBank/DDBJ whole genome shotgun (WGS) entry which is preliminary data.</text>
</comment>
<feature type="domain" description="GerMN" evidence="3">
    <location>
        <begin position="210"/>
        <end position="302"/>
    </location>
</feature>
<dbReference type="EMBL" id="BMDC01000001">
    <property type="protein sequence ID" value="GGH59524.1"/>
    <property type="molecule type" value="Genomic_DNA"/>
</dbReference>
<sequence>MDRSHILSRRSLLTAGLSSASLLALNACASIPSNGAVNHYADSRADSATQNSEITPEGPQPGASPEEIIRGFFHAGIGPDNDYEVARRFLTDDLSESWRPDARTLIHTNSLSVTAEPDEEGRFRATVPATTEIDEVGLATSFAEESTEYLLFNLTQVQGEWRISQAPDGLVLEQSEFEQSFDSFTLYFYDPTFTYAVPDVRWFADRSSVATSIVRVLLQGPAPYLLDAVRSALPENTSLTRNSVPINGTSAEVSLQGSNISPDMSQLDIERINSQLTQTLELVSGIESVTLLFDDQPVTTNALDNYIEPRVNPVVSQNVVGVDGSTLRIRSEVLNRESQQTVYSTSEGDMVHTAMGYNRQVFSYLSSDLSSVYLIKNSESRVVLQGSEFCTPSFDQFQWMWVAEADATLHLVSLAGNDFATDEVQADWLDGARVSALRIARDGSRAAIVAESEGSSFLWISGVRRNADNKPEELIQPVRIATNFEISDARWTSDQSLVVANYQTGESELVYLSGEQSEISQLDSLTQVAACIGGDQVIAQTANQGIYMLVDRTWSRIETATHDFSYSG</sequence>
<evidence type="ECO:0000259" key="3">
    <source>
        <dbReference type="SMART" id="SM00909"/>
    </source>
</evidence>
<keyword evidence="4" id="KW-0449">Lipoprotein</keyword>
<dbReference type="InterPro" id="IPR006311">
    <property type="entry name" value="TAT_signal"/>
</dbReference>
<dbReference type="Proteomes" id="UP000600171">
    <property type="component" value="Unassembled WGS sequence"/>
</dbReference>
<dbReference type="PROSITE" id="PS51318">
    <property type="entry name" value="TAT"/>
    <property type="match status" value="1"/>
</dbReference>